<name>A0A9P7A3B8_9AGAM</name>
<dbReference type="Gene3D" id="3.30.420.10">
    <property type="entry name" value="Ribonuclease H-like superfamily/Ribonuclease H"/>
    <property type="match status" value="1"/>
</dbReference>
<feature type="compositionally biased region" description="Acidic residues" evidence="1">
    <location>
        <begin position="23"/>
        <end position="33"/>
    </location>
</feature>
<comment type="caution">
    <text evidence="2">The sequence shown here is derived from an EMBL/GenBank/DDBJ whole genome shotgun (WGS) entry which is preliminary data.</text>
</comment>
<protein>
    <submittedName>
        <fullName evidence="2">Uncharacterized protein</fullName>
    </submittedName>
</protein>
<accession>A0A9P7A3B8</accession>
<organism evidence="2 3">
    <name type="scientific">Suillus placidus</name>
    <dbReference type="NCBI Taxonomy" id="48579"/>
    <lineage>
        <taxon>Eukaryota</taxon>
        <taxon>Fungi</taxon>
        <taxon>Dikarya</taxon>
        <taxon>Basidiomycota</taxon>
        <taxon>Agaricomycotina</taxon>
        <taxon>Agaricomycetes</taxon>
        <taxon>Agaricomycetidae</taxon>
        <taxon>Boletales</taxon>
        <taxon>Suillineae</taxon>
        <taxon>Suillaceae</taxon>
        <taxon>Suillus</taxon>
    </lineage>
</organism>
<dbReference type="PANTHER" id="PTHR35871">
    <property type="entry name" value="EXPRESSED PROTEIN"/>
    <property type="match status" value="1"/>
</dbReference>
<dbReference type="AlphaFoldDB" id="A0A9P7A3B8"/>
<dbReference type="EMBL" id="JABBWD010000006">
    <property type="protein sequence ID" value="KAG1781318.1"/>
    <property type="molecule type" value="Genomic_DNA"/>
</dbReference>
<gene>
    <name evidence="2" type="ORF">EV702DRAFT_963062</name>
</gene>
<evidence type="ECO:0000313" key="3">
    <source>
        <dbReference type="Proteomes" id="UP000714275"/>
    </source>
</evidence>
<dbReference type="PANTHER" id="PTHR35871:SF1">
    <property type="entry name" value="CXC1-LIKE CYSTEINE CLUSTER ASSOCIATED WITH KDZ TRANSPOSASES DOMAIN-CONTAINING PROTEIN"/>
    <property type="match status" value="1"/>
</dbReference>
<dbReference type="InterPro" id="IPR036397">
    <property type="entry name" value="RNaseH_sf"/>
</dbReference>
<dbReference type="Proteomes" id="UP000714275">
    <property type="component" value="Unassembled WGS sequence"/>
</dbReference>
<sequence>MANAAVVPESGKTFFGYISDLSSDSESDADIEDSNINSPDTNDDNETMPTGDGRLPRVPPRKRQRLDVPRRVQQEHKQEYRSKEMNKALGDMDKLLKSKKTQFIGGPRGLQERRTQAIQSHLKLVATNGRTFLDASEHAAEAHGFAAKWGGRQLQGWTCKWLIKQELPVSRQGHHAKVYLLLSDPAIASELRLYVQSNKWAMDPEKLMRFTENQLIPSAADKYLQQIVHDEMPRGLKWYMEDELFPRIHLKAGRSISLSTARQWLHSKGFHWVFKDQHALRKKGVGRGIHQSNVICSTIGHLVEVSQTLEYGKNYDGYWTGELFVKQLKEKIIPAFENTHGPGYQALFMVDNSQGHSAYSEDALLVSCMNVKPGGKQAHMRDGWFMQDGIKVIQQMVYPLDHPEFPNKPKGMKAVKKYLRDNCDYTFDTLKDNMPIALASVPLQTIRRWEHRMYRWMDAYRMGLGTVDTQLQVKKFSSRQYKSHRRIPDTVAQVFDQ</sequence>
<evidence type="ECO:0000313" key="2">
    <source>
        <dbReference type="EMBL" id="KAG1781318.1"/>
    </source>
</evidence>
<reference evidence="2" key="1">
    <citation type="journal article" date="2020" name="New Phytol.">
        <title>Comparative genomics reveals dynamic genome evolution in host specialist ectomycorrhizal fungi.</title>
        <authorList>
            <person name="Lofgren L.A."/>
            <person name="Nguyen N.H."/>
            <person name="Vilgalys R."/>
            <person name="Ruytinx J."/>
            <person name="Liao H.L."/>
            <person name="Branco S."/>
            <person name="Kuo A."/>
            <person name="LaButti K."/>
            <person name="Lipzen A."/>
            <person name="Andreopoulos W."/>
            <person name="Pangilinan J."/>
            <person name="Riley R."/>
            <person name="Hundley H."/>
            <person name="Na H."/>
            <person name="Barry K."/>
            <person name="Grigoriev I.V."/>
            <person name="Stajich J.E."/>
            <person name="Kennedy P.G."/>
        </authorList>
    </citation>
    <scope>NUCLEOTIDE SEQUENCE</scope>
    <source>
        <strain evidence="2">DOB743</strain>
    </source>
</reference>
<dbReference type="OrthoDB" id="3218065at2759"/>
<proteinExistence type="predicted"/>
<dbReference type="GO" id="GO:0003676">
    <property type="term" value="F:nucleic acid binding"/>
    <property type="evidence" value="ECO:0007669"/>
    <property type="project" value="InterPro"/>
</dbReference>
<keyword evidence="3" id="KW-1185">Reference proteome</keyword>
<evidence type="ECO:0000256" key="1">
    <source>
        <dbReference type="SAM" id="MobiDB-lite"/>
    </source>
</evidence>
<feature type="region of interest" description="Disordered" evidence="1">
    <location>
        <begin position="17"/>
        <end position="79"/>
    </location>
</feature>
<feature type="compositionally biased region" description="Basic and acidic residues" evidence="1">
    <location>
        <begin position="65"/>
        <end position="79"/>
    </location>
</feature>